<evidence type="ECO:0000256" key="10">
    <source>
        <dbReference type="ARBA" id="ARBA00054138"/>
    </source>
</evidence>
<keyword evidence="7" id="KW-0862">Zinc</keyword>
<evidence type="ECO:0000256" key="4">
    <source>
        <dbReference type="ARBA" id="ARBA00022723"/>
    </source>
</evidence>
<feature type="region of interest" description="Disordered" evidence="15">
    <location>
        <begin position="284"/>
        <end position="338"/>
    </location>
</feature>
<dbReference type="InterPro" id="IPR043145">
    <property type="entry name" value="Znf_ZZ_sf"/>
</dbReference>
<dbReference type="GO" id="GO:0070530">
    <property type="term" value="F:K63-linked polyubiquitin modification-dependent protein binding"/>
    <property type="evidence" value="ECO:0007669"/>
    <property type="project" value="TreeGrafter"/>
</dbReference>
<evidence type="ECO:0000256" key="11">
    <source>
        <dbReference type="ARBA" id="ARBA00062450"/>
    </source>
</evidence>
<evidence type="ECO:0000313" key="19">
    <source>
        <dbReference type="Proteomes" id="UP000502823"/>
    </source>
</evidence>
<dbReference type="EMBL" id="BLKM01011323">
    <property type="protein sequence ID" value="GFG32783.1"/>
    <property type="molecule type" value="Genomic_DNA"/>
</dbReference>
<dbReference type="GO" id="GO:0008270">
    <property type="term" value="F:zinc ion binding"/>
    <property type="evidence" value="ECO:0007669"/>
    <property type="project" value="UniProtKB-KW"/>
</dbReference>
<evidence type="ECO:0000256" key="13">
    <source>
        <dbReference type="ARBA" id="ARBA00081379"/>
    </source>
</evidence>
<dbReference type="PANTHER" id="PTHR15090:SF0">
    <property type="entry name" value="SEQUESTOSOME-1"/>
    <property type="match status" value="1"/>
</dbReference>
<dbReference type="FunFam" id="3.30.60.90:FF:000016">
    <property type="entry name" value="Refractory to sigma P"/>
    <property type="match status" value="1"/>
</dbReference>
<dbReference type="InterPro" id="IPR000270">
    <property type="entry name" value="PB1_dom"/>
</dbReference>
<dbReference type="PROSITE" id="PS01357">
    <property type="entry name" value="ZF_ZZ_1"/>
    <property type="match status" value="1"/>
</dbReference>
<evidence type="ECO:0000256" key="2">
    <source>
        <dbReference type="ARBA" id="ARBA00004496"/>
    </source>
</evidence>
<dbReference type="InterPro" id="IPR009060">
    <property type="entry name" value="UBA-like_sf"/>
</dbReference>
<feature type="region of interest" description="Disordered" evidence="15">
    <location>
        <begin position="222"/>
        <end position="251"/>
    </location>
</feature>
<proteinExistence type="predicted"/>
<reference evidence="19" key="1">
    <citation type="submission" date="2020-01" db="EMBL/GenBank/DDBJ databases">
        <title>Draft genome sequence of the Termite Coptotermes fromosanus.</title>
        <authorList>
            <person name="Itakura S."/>
            <person name="Yosikawa Y."/>
            <person name="Umezawa K."/>
        </authorList>
    </citation>
    <scope>NUCLEOTIDE SEQUENCE [LARGE SCALE GENOMIC DNA]</scope>
</reference>
<organism evidence="18 19">
    <name type="scientific">Coptotermes formosanus</name>
    <name type="common">Formosan subterranean termite</name>
    <dbReference type="NCBI Taxonomy" id="36987"/>
    <lineage>
        <taxon>Eukaryota</taxon>
        <taxon>Metazoa</taxon>
        <taxon>Ecdysozoa</taxon>
        <taxon>Arthropoda</taxon>
        <taxon>Hexapoda</taxon>
        <taxon>Insecta</taxon>
        <taxon>Pterygota</taxon>
        <taxon>Neoptera</taxon>
        <taxon>Polyneoptera</taxon>
        <taxon>Dictyoptera</taxon>
        <taxon>Blattodea</taxon>
        <taxon>Blattoidea</taxon>
        <taxon>Termitoidae</taxon>
        <taxon>Rhinotermitidae</taxon>
        <taxon>Coptotermes</taxon>
    </lineage>
</organism>
<dbReference type="GO" id="GO:0005080">
    <property type="term" value="F:protein kinase C binding"/>
    <property type="evidence" value="ECO:0007669"/>
    <property type="project" value="TreeGrafter"/>
</dbReference>
<evidence type="ECO:0000313" key="18">
    <source>
        <dbReference type="EMBL" id="GFG32783.1"/>
    </source>
</evidence>
<evidence type="ECO:0000256" key="12">
    <source>
        <dbReference type="ARBA" id="ARBA00071657"/>
    </source>
</evidence>
<dbReference type="SMART" id="SM00291">
    <property type="entry name" value="ZnF_ZZ"/>
    <property type="match status" value="1"/>
</dbReference>
<evidence type="ECO:0000259" key="16">
    <source>
        <dbReference type="PROSITE" id="PS50135"/>
    </source>
</evidence>
<keyword evidence="6 14" id="KW-0863">Zinc-finger</keyword>
<dbReference type="Proteomes" id="UP000502823">
    <property type="component" value="Unassembled WGS sequence"/>
</dbReference>
<dbReference type="SUPFAM" id="SSF46934">
    <property type="entry name" value="UBA-like"/>
    <property type="match status" value="1"/>
</dbReference>
<dbReference type="PROSITE" id="PS51745">
    <property type="entry name" value="PB1"/>
    <property type="match status" value="1"/>
</dbReference>
<dbReference type="SUPFAM" id="SSF54277">
    <property type="entry name" value="CAD &amp; PB1 domains"/>
    <property type="match status" value="1"/>
</dbReference>
<keyword evidence="19" id="KW-1185">Reference proteome</keyword>
<accession>A0A6L2PJR0</accession>
<dbReference type="CDD" id="cd14320">
    <property type="entry name" value="UBA_SQSTM"/>
    <property type="match status" value="1"/>
</dbReference>
<dbReference type="AlphaFoldDB" id="A0A6L2PJR0"/>
<evidence type="ECO:0000256" key="5">
    <source>
        <dbReference type="ARBA" id="ARBA00022737"/>
    </source>
</evidence>
<dbReference type="Gene3D" id="1.10.8.10">
    <property type="entry name" value="DNA helicase RuvA subunit, C-terminal domain"/>
    <property type="match status" value="1"/>
</dbReference>
<keyword evidence="8" id="KW-0804">Transcription</keyword>
<comment type="function">
    <text evidence="10">Required for selective autophagy activation by ubiquitinated proteins. Implicated in sigma rhabdovirus multiplication and necessary for male fertility. Involved in activating transcription of Drs.</text>
</comment>
<evidence type="ECO:0000256" key="9">
    <source>
        <dbReference type="ARBA" id="ARBA00023242"/>
    </source>
</evidence>
<dbReference type="Pfam" id="PF00564">
    <property type="entry name" value="PB1"/>
    <property type="match status" value="1"/>
</dbReference>
<keyword evidence="4" id="KW-0479">Metal-binding</keyword>
<dbReference type="GO" id="GO:0016235">
    <property type="term" value="C:aggresome"/>
    <property type="evidence" value="ECO:0007669"/>
    <property type="project" value="TreeGrafter"/>
</dbReference>
<dbReference type="GO" id="GO:0000423">
    <property type="term" value="P:mitophagy"/>
    <property type="evidence" value="ECO:0007669"/>
    <property type="project" value="TreeGrafter"/>
</dbReference>
<keyword evidence="9" id="KW-0539">Nucleus</keyword>
<dbReference type="SUPFAM" id="SSF57850">
    <property type="entry name" value="RING/U-box"/>
    <property type="match status" value="1"/>
</dbReference>
<evidence type="ECO:0000256" key="14">
    <source>
        <dbReference type="PROSITE-ProRule" id="PRU00228"/>
    </source>
</evidence>
<dbReference type="InParanoid" id="A0A6L2PJR0"/>
<dbReference type="GO" id="GO:0044753">
    <property type="term" value="C:amphisome"/>
    <property type="evidence" value="ECO:0007669"/>
    <property type="project" value="TreeGrafter"/>
</dbReference>
<keyword evidence="3" id="KW-0963">Cytoplasm</keyword>
<dbReference type="Pfam" id="PF16577">
    <property type="entry name" value="UBA_5"/>
    <property type="match status" value="1"/>
</dbReference>
<evidence type="ECO:0000256" key="7">
    <source>
        <dbReference type="ARBA" id="ARBA00022833"/>
    </source>
</evidence>
<dbReference type="PANTHER" id="PTHR15090">
    <property type="entry name" value="SEQUESTOSOME 1-RELATED"/>
    <property type="match status" value="1"/>
</dbReference>
<feature type="domain" description="ZZ-type" evidence="16">
    <location>
        <begin position="107"/>
        <end position="157"/>
    </location>
</feature>
<dbReference type="Gene3D" id="3.10.20.90">
    <property type="entry name" value="Phosphatidylinositol 3-kinase Catalytic Subunit, Chain A, domain 1"/>
    <property type="match status" value="1"/>
</dbReference>
<sequence>MAHEHTVSFKVFLQNEGINEVRRFGIDRDVVSSFNYLREKLRAVFPSLHGCDFIVAWRDSDGDEIVISSDEELIIALTELQTEVRKLYVTVQSGSAEQHGEGQHQQHVGVTCDACQKEVEGFRYKCIQCPDFDLCATCESKGLHPEHCMIRLPVPVSWRHHFGRRLAHHLAKAAHKGGACSGLEFKTGHGQSRPFSGRHHGGRRNGGPSWLETLAAYLSDWSNLPGEEDPQAKRDTAEPSTSKQQESGEPMEEVHVQYLRNIGQTVATILDPLGIDVDIEVRSKNKDDKTSTAQKECNQRDGKNSSEEENNNAMEVDDKHDKEANAARSERESPEAEGWTVVNEATQHQGNVTPNQSAGAAKVPGPETGAVPKQLDTPSVPAPVHNNVPPSNNIYPNVFALPNHVPLQPVQAPLPPNPLPMHFPATSAPIQFPGQAFVHHHRKPHIAEALNKMMSMGFSNDGGWLTQLLESKDGSIDKALDVLQPVKKT</sequence>
<dbReference type="GO" id="GO:0007032">
    <property type="term" value="P:endosome organization"/>
    <property type="evidence" value="ECO:0007669"/>
    <property type="project" value="TreeGrafter"/>
</dbReference>
<dbReference type="CDD" id="cd02340">
    <property type="entry name" value="ZZ_NBR1_like"/>
    <property type="match status" value="1"/>
</dbReference>
<evidence type="ECO:0000256" key="8">
    <source>
        <dbReference type="ARBA" id="ARBA00023163"/>
    </source>
</evidence>
<evidence type="ECO:0000256" key="3">
    <source>
        <dbReference type="ARBA" id="ARBA00022490"/>
    </source>
</evidence>
<keyword evidence="5" id="KW-0677">Repeat</keyword>
<dbReference type="GO" id="GO:0005634">
    <property type="term" value="C:nucleus"/>
    <property type="evidence" value="ECO:0007669"/>
    <property type="project" value="UniProtKB-SubCell"/>
</dbReference>
<feature type="compositionally biased region" description="Polar residues" evidence="15">
    <location>
        <begin position="238"/>
        <end position="247"/>
    </location>
</feature>
<evidence type="ECO:0000256" key="1">
    <source>
        <dbReference type="ARBA" id="ARBA00004123"/>
    </source>
</evidence>
<dbReference type="Gene3D" id="3.30.60.90">
    <property type="match status" value="1"/>
</dbReference>
<evidence type="ECO:0000259" key="17">
    <source>
        <dbReference type="PROSITE" id="PS51745"/>
    </source>
</evidence>
<dbReference type="PROSITE" id="PS50135">
    <property type="entry name" value="ZF_ZZ_2"/>
    <property type="match status" value="1"/>
</dbReference>
<comment type="subunit">
    <text evidence="11">Interacts with aPKC and Traf6.</text>
</comment>
<dbReference type="InterPro" id="IPR052260">
    <property type="entry name" value="Autophagy_Rcpt_SigReg"/>
</dbReference>
<dbReference type="InterPro" id="IPR000433">
    <property type="entry name" value="Znf_ZZ"/>
</dbReference>
<comment type="caution">
    <text evidence="18">The sequence shown here is derived from an EMBL/GenBank/DDBJ whole genome shotgun (WGS) entry which is preliminary data.</text>
</comment>
<evidence type="ECO:0000256" key="6">
    <source>
        <dbReference type="ARBA" id="ARBA00022771"/>
    </source>
</evidence>
<dbReference type="FunCoup" id="A0A6L2PJR0">
    <property type="interactions" value="91"/>
</dbReference>
<evidence type="ECO:0000256" key="15">
    <source>
        <dbReference type="SAM" id="MobiDB-lite"/>
    </source>
</evidence>
<dbReference type="GO" id="GO:0035973">
    <property type="term" value="P:aggrephagy"/>
    <property type="evidence" value="ECO:0007669"/>
    <property type="project" value="TreeGrafter"/>
</dbReference>
<gene>
    <name evidence="18" type="ORF">Cfor_10350</name>
</gene>
<feature type="compositionally biased region" description="Basic and acidic residues" evidence="15">
    <location>
        <begin position="297"/>
        <end position="306"/>
    </location>
</feature>
<name>A0A6L2PJR0_COPFO</name>
<feature type="domain" description="PB1" evidence="17">
    <location>
        <begin position="6"/>
        <end position="92"/>
    </location>
</feature>
<feature type="compositionally biased region" description="Basic and acidic residues" evidence="15">
    <location>
        <begin position="316"/>
        <end position="334"/>
    </location>
</feature>
<comment type="subcellular location">
    <subcellularLocation>
        <location evidence="2">Cytoplasm</location>
    </subcellularLocation>
    <subcellularLocation>
        <location evidence="1">Nucleus</location>
    </subcellularLocation>
</comment>
<dbReference type="OrthoDB" id="441278at2759"/>
<protein>
    <recommendedName>
        <fullName evidence="12">Protein ref(2)P</fullName>
    </recommendedName>
    <alternativeName>
        <fullName evidence="13">Refractory to sigma P</fullName>
    </alternativeName>
</protein>
<dbReference type="Pfam" id="PF00569">
    <property type="entry name" value="ZZ"/>
    <property type="match status" value="1"/>
</dbReference>
<dbReference type="FunFam" id="3.10.20.90:FF:000320">
    <property type="entry name" value="Predicted protein"/>
    <property type="match status" value="1"/>
</dbReference>
<dbReference type="SMART" id="SM00666">
    <property type="entry name" value="PB1"/>
    <property type="match status" value="1"/>
</dbReference>
<dbReference type="FunFam" id="1.10.8.10:FF:000034">
    <property type="entry name" value="Sequestosome 1"/>
    <property type="match status" value="1"/>
</dbReference>
<dbReference type="InterPro" id="IPR053793">
    <property type="entry name" value="PB1-like"/>
</dbReference>
<dbReference type="InterPro" id="IPR033741">
    <property type="entry name" value="SQSTM_UBA"/>
</dbReference>
<feature type="region of interest" description="Disordered" evidence="15">
    <location>
        <begin position="350"/>
        <end position="380"/>
    </location>
</feature>